<feature type="domain" description="HTH cro/C1-type" evidence="1">
    <location>
        <begin position="35"/>
        <end position="88"/>
    </location>
</feature>
<proteinExistence type="predicted"/>
<dbReference type="InterPro" id="IPR001387">
    <property type="entry name" value="Cro/C1-type_HTH"/>
</dbReference>
<dbReference type="CDD" id="cd00093">
    <property type="entry name" value="HTH_XRE"/>
    <property type="match status" value="1"/>
</dbReference>
<sequence>MSVDDASAGRFGGLSRARGVEGGQASPWAEFGEQLRYYRRRAGLTQRQLGHRVGYDHSVISKWESGVREPSAGVVESLERVLGARGALSALVEPAARLSRPPSGPLAAGFFAPLPGDGAATGPFAPARPAGDWPARLAPGTCPLHGATACAVPPSDEVRRLPRRLRAAREAAAPAVAEPETVHLVLALLDVCERTALHSTSTTVLGTVEEVLRSLVGWAQGADAAGRPPLVLLRIAARYAQLAGRLRMQRGQGALATAWTVHGLHWAEAGGDLTVRATLTTDLCTLARLEGDPASSLGYAQAVAGLDGSRGWIMTLSHMYQARGYAVMGDGAGSRRQAALSRRCLDRLGGRDLAEAPWLADGQGELRVESAVSGGLRDLAVVTGDRATARSAAESAVRALEQVPDGMLPTKLLLTLRLADCHACAGELDAALHVAGPVVEQVVSARRRTLAHELEGVWRRMSSGWGGVREVRELRDRMRVAQESAGGGERPSV</sequence>
<dbReference type="SUPFAM" id="SSF47413">
    <property type="entry name" value="lambda repressor-like DNA-binding domains"/>
    <property type="match status" value="1"/>
</dbReference>
<dbReference type="Gene3D" id="1.10.260.40">
    <property type="entry name" value="lambda repressor-like DNA-binding domains"/>
    <property type="match status" value="1"/>
</dbReference>
<accession>A0ABW6QE93</accession>
<organism evidence="2 3">
    <name type="scientific">Streptomyces marokkonensis</name>
    <dbReference type="NCBI Taxonomy" id="324855"/>
    <lineage>
        <taxon>Bacteria</taxon>
        <taxon>Bacillati</taxon>
        <taxon>Actinomycetota</taxon>
        <taxon>Actinomycetes</taxon>
        <taxon>Kitasatosporales</taxon>
        <taxon>Streptomycetaceae</taxon>
        <taxon>Streptomyces</taxon>
    </lineage>
</organism>
<reference evidence="2 3" key="1">
    <citation type="submission" date="2024-09" db="EMBL/GenBank/DDBJ databases">
        <title>The Natural Products Discovery Center: Release of the First 8490 Sequenced Strains for Exploring Actinobacteria Biosynthetic Diversity.</title>
        <authorList>
            <person name="Kalkreuter E."/>
            <person name="Kautsar S.A."/>
            <person name="Yang D."/>
            <person name="Bader C.D."/>
            <person name="Teijaro C.N."/>
            <person name="Fluegel L."/>
            <person name="Davis C.M."/>
            <person name="Simpson J.R."/>
            <person name="Lauterbach L."/>
            <person name="Steele A.D."/>
            <person name="Gui C."/>
            <person name="Meng S."/>
            <person name="Li G."/>
            <person name="Viehrig K."/>
            <person name="Ye F."/>
            <person name="Su P."/>
            <person name="Kiefer A.F."/>
            <person name="Nichols A."/>
            <person name="Cepeda A.J."/>
            <person name="Yan W."/>
            <person name="Fan B."/>
            <person name="Jiang Y."/>
            <person name="Adhikari A."/>
            <person name="Zheng C.-J."/>
            <person name="Schuster L."/>
            <person name="Cowan T.M."/>
            <person name="Smanski M.J."/>
            <person name="Chevrette M.G."/>
            <person name="De Carvalho L.P.S."/>
            <person name="Shen B."/>
        </authorList>
    </citation>
    <scope>NUCLEOTIDE SEQUENCE [LARGE SCALE GENOMIC DNA]</scope>
    <source>
        <strain evidence="2 3">NPDC058328</strain>
    </source>
</reference>
<keyword evidence="3" id="KW-1185">Reference proteome</keyword>
<dbReference type="PROSITE" id="PS50943">
    <property type="entry name" value="HTH_CROC1"/>
    <property type="match status" value="1"/>
</dbReference>
<evidence type="ECO:0000259" key="1">
    <source>
        <dbReference type="PROSITE" id="PS50943"/>
    </source>
</evidence>
<dbReference type="Pfam" id="PF13560">
    <property type="entry name" value="HTH_31"/>
    <property type="match status" value="1"/>
</dbReference>
<comment type="caution">
    <text evidence="2">The sequence shown here is derived from an EMBL/GenBank/DDBJ whole genome shotgun (WGS) entry which is preliminary data.</text>
</comment>
<evidence type="ECO:0000313" key="2">
    <source>
        <dbReference type="EMBL" id="MFF1277548.1"/>
    </source>
</evidence>
<name>A0ABW6QE93_9ACTN</name>
<dbReference type="RefSeq" id="WP_388239447.1">
    <property type="nucleotide sequence ID" value="NZ_JBHVZQ010000038.1"/>
</dbReference>
<dbReference type="Proteomes" id="UP001601627">
    <property type="component" value="Unassembled WGS sequence"/>
</dbReference>
<evidence type="ECO:0000313" key="3">
    <source>
        <dbReference type="Proteomes" id="UP001601627"/>
    </source>
</evidence>
<dbReference type="EMBL" id="JBHVZQ010000038">
    <property type="protein sequence ID" value="MFF1277548.1"/>
    <property type="molecule type" value="Genomic_DNA"/>
</dbReference>
<protein>
    <submittedName>
        <fullName evidence="2">Multiprotein-bridging factor 1 family protein</fullName>
    </submittedName>
</protein>
<dbReference type="SMART" id="SM00530">
    <property type="entry name" value="HTH_XRE"/>
    <property type="match status" value="1"/>
</dbReference>
<dbReference type="InterPro" id="IPR010982">
    <property type="entry name" value="Lambda_DNA-bd_dom_sf"/>
</dbReference>
<gene>
    <name evidence="2" type="ORF">ACFVZC_29755</name>
</gene>